<feature type="compositionally biased region" description="Basic and acidic residues" evidence="2">
    <location>
        <begin position="150"/>
        <end position="160"/>
    </location>
</feature>
<dbReference type="EMBL" id="KB446545">
    <property type="protein sequence ID" value="EME39240.1"/>
    <property type="molecule type" value="Genomic_DNA"/>
</dbReference>
<keyword evidence="4" id="KW-1185">Reference proteome</keyword>
<feature type="compositionally biased region" description="Low complexity" evidence="2">
    <location>
        <begin position="69"/>
        <end position="78"/>
    </location>
</feature>
<feature type="coiled-coil region" evidence="1">
    <location>
        <begin position="233"/>
        <end position="345"/>
    </location>
</feature>
<feature type="compositionally biased region" description="Low complexity" evidence="2">
    <location>
        <begin position="43"/>
        <end position="53"/>
    </location>
</feature>
<feature type="compositionally biased region" description="Low complexity" evidence="2">
    <location>
        <begin position="115"/>
        <end position="128"/>
    </location>
</feature>
<dbReference type="HOGENOM" id="CLU_403333_0_0_1"/>
<evidence type="ECO:0000313" key="4">
    <source>
        <dbReference type="Proteomes" id="UP000016933"/>
    </source>
</evidence>
<name>M2YK21_DOTSN</name>
<reference evidence="4" key="1">
    <citation type="journal article" date="2012" name="PLoS Genet.">
        <title>The genomes of the fungal plant pathogens Cladosporium fulvum and Dothistroma septosporum reveal adaptation to different hosts and lifestyles but also signatures of common ancestry.</title>
        <authorList>
            <person name="de Wit P.J.G.M."/>
            <person name="van der Burgt A."/>
            <person name="Oekmen B."/>
            <person name="Stergiopoulos I."/>
            <person name="Abd-Elsalam K.A."/>
            <person name="Aerts A.L."/>
            <person name="Bahkali A.H."/>
            <person name="Beenen H.G."/>
            <person name="Chettri P."/>
            <person name="Cox M.P."/>
            <person name="Datema E."/>
            <person name="de Vries R.P."/>
            <person name="Dhillon B."/>
            <person name="Ganley A.R."/>
            <person name="Griffiths S.A."/>
            <person name="Guo Y."/>
            <person name="Hamelin R.C."/>
            <person name="Henrissat B."/>
            <person name="Kabir M.S."/>
            <person name="Jashni M.K."/>
            <person name="Kema G."/>
            <person name="Klaubauf S."/>
            <person name="Lapidus A."/>
            <person name="Levasseur A."/>
            <person name="Lindquist E."/>
            <person name="Mehrabi R."/>
            <person name="Ohm R.A."/>
            <person name="Owen T.J."/>
            <person name="Salamov A."/>
            <person name="Schwelm A."/>
            <person name="Schijlen E."/>
            <person name="Sun H."/>
            <person name="van den Burg H.A."/>
            <person name="van Ham R.C.H.J."/>
            <person name="Zhang S."/>
            <person name="Goodwin S.B."/>
            <person name="Grigoriev I.V."/>
            <person name="Collemare J."/>
            <person name="Bradshaw R.E."/>
        </authorList>
    </citation>
    <scope>NUCLEOTIDE SEQUENCE [LARGE SCALE GENOMIC DNA]</scope>
    <source>
        <strain evidence="4">NZE10 / CBS 128990</strain>
    </source>
</reference>
<evidence type="ECO:0000313" key="3">
    <source>
        <dbReference type="EMBL" id="EME39240.1"/>
    </source>
</evidence>
<reference evidence="3 4" key="2">
    <citation type="journal article" date="2012" name="PLoS Pathog.">
        <title>Diverse lifestyles and strategies of plant pathogenesis encoded in the genomes of eighteen Dothideomycetes fungi.</title>
        <authorList>
            <person name="Ohm R.A."/>
            <person name="Feau N."/>
            <person name="Henrissat B."/>
            <person name="Schoch C.L."/>
            <person name="Horwitz B.A."/>
            <person name="Barry K.W."/>
            <person name="Condon B.J."/>
            <person name="Copeland A.C."/>
            <person name="Dhillon B."/>
            <person name="Glaser F."/>
            <person name="Hesse C.N."/>
            <person name="Kosti I."/>
            <person name="LaButti K."/>
            <person name="Lindquist E.A."/>
            <person name="Lucas S."/>
            <person name="Salamov A.A."/>
            <person name="Bradshaw R.E."/>
            <person name="Ciuffetti L."/>
            <person name="Hamelin R.C."/>
            <person name="Kema G.H.J."/>
            <person name="Lawrence C."/>
            <person name="Scott J.A."/>
            <person name="Spatafora J.W."/>
            <person name="Turgeon B.G."/>
            <person name="de Wit P.J.G.M."/>
            <person name="Zhong S."/>
            <person name="Goodwin S.B."/>
            <person name="Grigoriev I.V."/>
        </authorList>
    </citation>
    <scope>NUCLEOTIDE SEQUENCE [LARGE SCALE GENOMIC DNA]</scope>
    <source>
        <strain evidence="4">NZE10 / CBS 128990</strain>
    </source>
</reference>
<feature type="compositionally biased region" description="Basic and acidic residues" evidence="2">
    <location>
        <begin position="606"/>
        <end position="618"/>
    </location>
</feature>
<evidence type="ECO:0000256" key="1">
    <source>
        <dbReference type="SAM" id="Coils"/>
    </source>
</evidence>
<feature type="compositionally biased region" description="Polar residues" evidence="2">
    <location>
        <begin position="1"/>
        <end position="12"/>
    </location>
</feature>
<feature type="coiled-coil region" evidence="1">
    <location>
        <begin position="171"/>
        <end position="198"/>
    </location>
</feature>
<protein>
    <submittedName>
        <fullName evidence="3">Uncharacterized protein</fullName>
    </submittedName>
</protein>
<dbReference type="OMA" id="HAAREDN"/>
<evidence type="ECO:0000256" key="2">
    <source>
        <dbReference type="SAM" id="MobiDB-lite"/>
    </source>
</evidence>
<feature type="region of interest" description="Disordered" evidence="2">
    <location>
        <begin position="1"/>
        <end position="160"/>
    </location>
</feature>
<sequence length="682" mass="75818">MAAPSQGEQADTTSHKSEQTTIDNMSPANDSVIETAGDMIINSTSGTSRASSSEVEIVCDSTNKMTTNESPASSSVVEVVDEHSKKRKATEANETTPAKKQKPLLPDGAWEKTTNGVVNDGVGDSGSSFTATASLNKTRKETSSASQAEGQKESPKYKSIDEVREKANKIFAEKKLEISELNVQLGEVEEEKEVWQQRACVSETKLQHAEKAHAAQADLLYKKAQEWKKVEVKKQDEQAKQKYQKDLEKAELSWEKKLDILRSKLKKEQDKLEELKAARANQKKDIHDLKKEIKECKPGDSKALKEKSKELEASQNLLEAQKTNNDVLAQRLEKREDDLERIRADRADIVRKAKQFHEEWEKQVKLNDELKIDHADDLQKQYELWEVQARNSHESQARLVSRQRGLFDLSNAHDRACQERDHLKKQLKLAFAEIERLKAYAVPQPPGPSTVLSAPYDPIRVQKSRLQEPQHRDSISKLDEFAESNSAAATPDPEVTPHSSASKSHAKPEANATTDNDRQVTQIVKRVHVDAQLPRGEPHSATLASNSRREADEIVMLGPAMQGAAGVPSQNMQTIREDAAEVRENEAVAEPMEQQSQNVPAAAQEGRGEGAETVERASEGQLQELQAAHGRAGRAEEDGKSSVGEQMEPESEGPTFGGVGRRFFSFDRFPTTGFRRSDDGSI</sequence>
<dbReference type="Proteomes" id="UP000016933">
    <property type="component" value="Unassembled WGS sequence"/>
</dbReference>
<organism evidence="3 4">
    <name type="scientific">Dothistroma septosporum (strain NZE10 / CBS 128990)</name>
    <name type="common">Red band needle blight fungus</name>
    <name type="synonym">Mycosphaerella pini</name>
    <dbReference type="NCBI Taxonomy" id="675120"/>
    <lineage>
        <taxon>Eukaryota</taxon>
        <taxon>Fungi</taxon>
        <taxon>Dikarya</taxon>
        <taxon>Ascomycota</taxon>
        <taxon>Pezizomycotina</taxon>
        <taxon>Dothideomycetes</taxon>
        <taxon>Dothideomycetidae</taxon>
        <taxon>Mycosphaerellales</taxon>
        <taxon>Mycosphaerellaceae</taxon>
        <taxon>Dothistroma</taxon>
    </lineage>
</organism>
<gene>
    <name evidence="3" type="ORF">DOTSEDRAFT_28411</name>
</gene>
<proteinExistence type="predicted"/>
<keyword evidence="1" id="KW-0175">Coiled coil</keyword>
<dbReference type="OrthoDB" id="10587694at2759"/>
<accession>M2YK21</accession>
<feature type="region of interest" description="Disordered" evidence="2">
    <location>
        <begin position="583"/>
        <end position="682"/>
    </location>
</feature>
<dbReference type="AlphaFoldDB" id="M2YK21"/>
<feature type="compositionally biased region" description="Polar residues" evidence="2">
    <location>
        <begin position="511"/>
        <end position="522"/>
    </location>
</feature>
<feature type="region of interest" description="Disordered" evidence="2">
    <location>
        <begin position="480"/>
        <end position="550"/>
    </location>
</feature>
<feature type="compositionally biased region" description="Polar residues" evidence="2">
    <location>
        <begin position="19"/>
        <end position="29"/>
    </location>
</feature>